<comment type="caution">
    <text evidence="2">The sequence shown here is derived from an EMBL/GenBank/DDBJ whole genome shotgun (WGS) entry which is preliminary data.</text>
</comment>
<dbReference type="Proteomes" id="UP001158087">
    <property type="component" value="Unassembled WGS sequence"/>
</dbReference>
<name>A0AA42H167_9HYPH</name>
<feature type="domain" description="Fido" evidence="1">
    <location>
        <begin position="6"/>
        <end position="122"/>
    </location>
</feature>
<accession>A0AA42H167</accession>
<dbReference type="PIRSF" id="PIRSF018297">
    <property type="entry name" value="Doc"/>
    <property type="match status" value="1"/>
</dbReference>
<dbReference type="PROSITE" id="PS51459">
    <property type="entry name" value="FIDO"/>
    <property type="match status" value="1"/>
</dbReference>
<organism evidence="2 3">
    <name type="scientific">Brucella intermedia GD04153</name>
    <dbReference type="NCBI Taxonomy" id="2975438"/>
    <lineage>
        <taxon>Bacteria</taxon>
        <taxon>Pseudomonadati</taxon>
        <taxon>Pseudomonadota</taxon>
        <taxon>Alphaproteobacteria</taxon>
        <taxon>Hyphomicrobiales</taxon>
        <taxon>Brucellaceae</taxon>
        <taxon>Brucella/Ochrobactrum group</taxon>
        <taxon>Brucella</taxon>
    </lineage>
</organism>
<dbReference type="PANTHER" id="PTHR39426">
    <property type="entry name" value="HOMOLOGY TO DEATH-ON-CURING PROTEIN OF PHAGE P1"/>
    <property type="match status" value="1"/>
</dbReference>
<dbReference type="EMBL" id="JAODYY010000010">
    <property type="protein sequence ID" value="MDH0126140.1"/>
    <property type="molecule type" value="Genomic_DNA"/>
</dbReference>
<gene>
    <name evidence="2" type="ORF">N7376_19365</name>
</gene>
<sequence>MNWRFLSRRVVEAIHIEQLQRHGGAQGLRDENALESALARAQNKQVYGQPDHAEIAAAYVFGIGRNHAFVDGNKRTAIVTAVTFLLANGYALTADDGLLYSFTMGIASGEIDEAGATAFFRDHTVEIEED</sequence>
<evidence type="ECO:0000259" key="1">
    <source>
        <dbReference type="PROSITE" id="PS51459"/>
    </source>
</evidence>
<dbReference type="NCBIfam" id="TIGR01550">
    <property type="entry name" value="DOC_P1"/>
    <property type="match status" value="1"/>
</dbReference>
<dbReference type="GO" id="GO:0016301">
    <property type="term" value="F:kinase activity"/>
    <property type="evidence" value="ECO:0007669"/>
    <property type="project" value="InterPro"/>
</dbReference>
<proteinExistence type="predicted"/>
<evidence type="ECO:0000313" key="3">
    <source>
        <dbReference type="Proteomes" id="UP001158087"/>
    </source>
</evidence>
<dbReference type="SUPFAM" id="SSF140931">
    <property type="entry name" value="Fic-like"/>
    <property type="match status" value="1"/>
</dbReference>
<dbReference type="InterPro" id="IPR003812">
    <property type="entry name" value="Fido"/>
</dbReference>
<dbReference type="InterPro" id="IPR006440">
    <property type="entry name" value="Doc"/>
</dbReference>
<reference evidence="2" key="1">
    <citation type="submission" date="2022-09" db="EMBL/GenBank/DDBJ databases">
        <title>Intensive care unit water sources are persistently colonized with multi-drug resistant bacteria and are the site of extensive horizontal gene transfer of antibiotic resistance genes.</title>
        <authorList>
            <person name="Diorio-Toth L."/>
        </authorList>
    </citation>
    <scope>NUCLEOTIDE SEQUENCE</scope>
    <source>
        <strain evidence="2">GD04153</strain>
    </source>
</reference>
<dbReference type="PANTHER" id="PTHR39426:SF1">
    <property type="entry name" value="HOMOLOGY TO DEATH-ON-CURING PROTEIN OF PHAGE P1"/>
    <property type="match status" value="1"/>
</dbReference>
<dbReference type="Pfam" id="PF02661">
    <property type="entry name" value="Fic"/>
    <property type="match status" value="1"/>
</dbReference>
<dbReference type="AlphaFoldDB" id="A0AA42H167"/>
<dbReference type="Gene3D" id="1.20.120.1870">
    <property type="entry name" value="Fic/DOC protein, Fido domain"/>
    <property type="match status" value="1"/>
</dbReference>
<protein>
    <submittedName>
        <fullName evidence="2">Type II toxin-antitoxin system death-on-curing family toxin</fullName>
    </submittedName>
</protein>
<dbReference type="InterPro" id="IPR053737">
    <property type="entry name" value="Type_II_TA_Toxin"/>
</dbReference>
<dbReference type="InterPro" id="IPR036597">
    <property type="entry name" value="Fido-like_dom_sf"/>
</dbReference>
<evidence type="ECO:0000313" key="2">
    <source>
        <dbReference type="EMBL" id="MDH0126140.1"/>
    </source>
</evidence>